<dbReference type="InterPro" id="IPR006295">
    <property type="entry name" value="DNA_primase_DnaG"/>
</dbReference>
<evidence type="ECO:0000256" key="14">
    <source>
        <dbReference type="PIRSR" id="PIRSR002811-1"/>
    </source>
</evidence>
<dbReference type="SMART" id="SM00493">
    <property type="entry name" value="TOPRIM"/>
    <property type="match status" value="1"/>
</dbReference>
<evidence type="ECO:0000313" key="17">
    <source>
        <dbReference type="Proteomes" id="UP000276128"/>
    </source>
</evidence>
<dbReference type="Gene3D" id="3.90.580.10">
    <property type="entry name" value="Zinc finger, CHC2-type domain"/>
    <property type="match status" value="1"/>
</dbReference>
<dbReference type="GO" id="GO:0005737">
    <property type="term" value="C:cytoplasm"/>
    <property type="evidence" value="ECO:0007669"/>
    <property type="project" value="TreeGrafter"/>
</dbReference>
<dbReference type="InterPro" id="IPR050219">
    <property type="entry name" value="DnaG_primase"/>
</dbReference>
<comment type="similarity">
    <text evidence="12 13">Belongs to the DnaG primase family.</text>
</comment>
<keyword evidence="9" id="KW-0460">Magnesium</keyword>
<dbReference type="Pfam" id="PF08275">
    <property type="entry name" value="DNAG_N"/>
    <property type="match status" value="1"/>
</dbReference>
<evidence type="ECO:0000256" key="4">
    <source>
        <dbReference type="ARBA" id="ARBA00022695"/>
    </source>
</evidence>
<dbReference type="RefSeq" id="WP_126143166.1">
    <property type="nucleotide sequence ID" value="NZ_RXHU01000065.1"/>
</dbReference>
<evidence type="ECO:0000256" key="7">
    <source>
        <dbReference type="ARBA" id="ARBA00022771"/>
    </source>
</evidence>
<gene>
    <name evidence="12" type="primary">dnaG</name>
    <name evidence="16" type="ORF">EJQ19_20820</name>
</gene>
<comment type="catalytic activity">
    <reaction evidence="12">
        <text>ssDNA + n NTP = ssDNA/pppN(pN)n-1 hybrid + (n-1) diphosphate.</text>
        <dbReference type="EC" id="2.7.7.101"/>
    </reaction>
</comment>
<evidence type="ECO:0000256" key="12">
    <source>
        <dbReference type="HAMAP-Rule" id="MF_00974"/>
    </source>
</evidence>
<dbReference type="GO" id="GO:0003899">
    <property type="term" value="F:DNA-directed RNA polymerase activity"/>
    <property type="evidence" value="ECO:0007669"/>
    <property type="project" value="UniProtKB-UniRule"/>
</dbReference>
<keyword evidence="7 12" id="KW-0863">Zinc-finger</keyword>
<feature type="domain" description="Toprim" evidence="15">
    <location>
        <begin position="262"/>
        <end position="343"/>
    </location>
</feature>
<comment type="cofactor">
    <cofactor evidence="12 13 14">
        <name>Zn(2+)</name>
        <dbReference type="ChEBI" id="CHEBI:29105"/>
    </cofactor>
    <text evidence="12 13 14">Binds 1 zinc ion per monomer.</text>
</comment>
<keyword evidence="17" id="KW-1185">Reference proteome</keyword>
<keyword evidence="3 12" id="KW-0808">Transferase</keyword>
<dbReference type="EMBL" id="RXHU01000065">
    <property type="protein sequence ID" value="RTE07722.1"/>
    <property type="molecule type" value="Genomic_DNA"/>
</dbReference>
<dbReference type="InterPro" id="IPR006171">
    <property type="entry name" value="TOPRIM_dom"/>
</dbReference>
<dbReference type="AlphaFoldDB" id="A0A430J9Y4"/>
<dbReference type="Proteomes" id="UP000276128">
    <property type="component" value="Unassembled WGS sequence"/>
</dbReference>
<dbReference type="SUPFAM" id="SSF57783">
    <property type="entry name" value="Zinc beta-ribbon"/>
    <property type="match status" value="1"/>
</dbReference>
<evidence type="ECO:0000256" key="10">
    <source>
        <dbReference type="ARBA" id="ARBA00023125"/>
    </source>
</evidence>
<keyword evidence="6 12" id="KW-0479">Metal-binding</keyword>
<dbReference type="Gene3D" id="6.10.140.360">
    <property type="match status" value="1"/>
</dbReference>
<dbReference type="Gene3D" id="3.40.1360.10">
    <property type="match status" value="1"/>
</dbReference>
<reference evidence="16 17" key="1">
    <citation type="submission" date="2018-12" db="EMBL/GenBank/DDBJ databases">
        <title>Bacillus ochoae sp. nov., Paenibacillus whitsoniae sp. nov., Paenibacillus spiritus sp. nov. Isolated from the Mars Exploration Rover during spacecraft assembly.</title>
        <authorList>
            <person name="Seuylemezian A."/>
            <person name="Vaishampayan P."/>
        </authorList>
    </citation>
    <scope>NUCLEOTIDE SEQUENCE [LARGE SCALE GENOMIC DNA]</scope>
    <source>
        <strain evidence="16 17">MER 54</strain>
    </source>
</reference>
<dbReference type="PANTHER" id="PTHR30313">
    <property type="entry name" value="DNA PRIMASE"/>
    <property type="match status" value="1"/>
</dbReference>
<comment type="subunit">
    <text evidence="12">Monomer. Interacts with DnaB.</text>
</comment>
<keyword evidence="11 12" id="KW-0804">Transcription</keyword>
<dbReference type="InterPro" id="IPR030846">
    <property type="entry name" value="DnaG_bac"/>
</dbReference>
<dbReference type="Gene3D" id="1.10.860.10">
    <property type="entry name" value="DNAb Helicase, Chain A"/>
    <property type="match status" value="1"/>
</dbReference>
<dbReference type="InterPro" id="IPR036977">
    <property type="entry name" value="DNA_primase_Znf_CHC2"/>
</dbReference>
<evidence type="ECO:0000256" key="2">
    <source>
        <dbReference type="ARBA" id="ARBA00022515"/>
    </source>
</evidence>
<dbReference type="GO" id="GO:1990077">
    <property type="term" value="C:primosome complex"/>
    <property type="evidence" value="ECO:0007669"/>
    <property type="project" value="UniProtKB-KW"/>
</dbReference>
<dbReference type="Pfam" id="PF10410">
    <property type="entry name" value="DnaB_bind"/>
    <property type="match status" value="1"/>
</dbReference>
<dbReference type="SUPFAM" id="SSF56731">
    <property type="entry name" value="DNA primase core"/>
    <property type="match status" value="1"/>
</dbReference>
<dbReference type="GO" id="GO:0008270">
    <property type="term" value="F:zinc ion binding"/>
    <property type="evidence" value="ECO:0007669"/>
    <property type="project" value="UniProtKB-UniRule"/>
</dbReference>
<dbReference type="Pfam" id="PF01807">
    <property type="entry name" value="Zn_ribbon_DnaG"/>
    <property type="match status" value="1"/>
</dbReference>
<name>A0A430J9Y4_9BACL</name>
<dbReference type="InterPro" id="IPR034151">
    <property type="entry name" value="TOPRIM_DnaG_bac"/>
</dbReference>
<dbReference type="CDD" id="cd03364">
    <property type="entry name" value="TOPRIM_DnaG_primases"/>
    <property type="match status" value="1"/>
</dbReference>
<dbReference type="InterPro" id="IPR016136">
    <property type="entry name" value="DNA_helicase_N/primase_C"/>
</dbReference>
<dbReference type="GO" id="GO:0000428">
    <property type="term" value="C:DNA-directed RNA polymerase complex"/>
    <property type="evidence" value="ECO:0007669"/>
    <property type="project" value="UniProtKB-KW"/>
</dbReference>
<dbReference type="GO" id="GO:0006269">
    <property type="term" value="P:DNA replication, synthesis of primer"/>
    <property type="evidence" value="ECO:0007669"/>
    <property type="project" value="UniProtKB-UniRule"/>
</dbReference>
<keyword evidence="2 12" id="KW-0639">Primosome</keyword>
<dbReference type="InterPro" id="IPR002694">
    <property type="entry name" value="Znf_CHC2"/>
</dbReference>
<dbReference type="PROSITE" id="PS50880">
    <property type="entry name" value="TOPRIM"/>
    <property type="match status" value="1"/>
</dbReference>
<organism evidence="16 17">
    <name type="scientific">Paenibacillus whitsoniae</name>
    <dbReference type="NCBI Taxonomy" id="2496558"/>
    <lineage>
        <taxon>Bacteria</taxon>
        <taxon>Bacillati</taxon>
        <taxon>Bacillota</taxon>
        <taxon>Bacilli</taxon>
        <taxon>Bacillales</taxon>
        <taxon>Paenibacillaceae</taxon>
        <taxon>Paenibacillus</taxon>
    </lineage>
</organism>
<evidence type="ECO:0000259" key="15">
    <source>
        <dbReference type="PROSITE" id="PS50880"/>
    </source>
</evidence>
<protein>
    <recommendedName>
        <fullName evidence="12 13">DNA primase</fullName>
        <ecNumber evidence="12">2.7.7.101</ecNumber>
    </recommendedName>
</protein>
<keyword evidence="10 12" id="KW-0238">DNA-binding</keyword>
<accession>A0A430J9Y4</accession>
<evidence type="ECO:0000256" key="8">
    <source>
        <dbReference type="ARBA" id="ARBA00022833"/>
    </source>
</evidence>
<comment type="domain">
    <text evidence="12">Contains an N-terminal zinc-binding domain, a central core domain that contains the primase activity, and a C-terminal DnaB-binding domain.</text>
</comment>
<keyword evidence="5 12" id="KW-0235">DNA replication</keyword>
<dbReference type="Pfam" id="PF13155">
    <property type="entry name" value="Toprim_2"/>
    <property type="match status" value="1"/>
</dbReference>
<dbReference type="NCBIfam" id="TIGR01391">
    <property type="entry name" value="dnaG"/>
    <property type="match status" value="1"/>
</dbReference>
<dbReference type="PIRSF" id="PIRSF002811">
    <property type="entry name" value="DnaG"/>
    <property type="match status" value="1"/>
</dbReference>
<evidence type="ECO:0000256" key="11">
    <source>
        <dbReference type="ARBA" id="ARBA00023163"/>
    </source>
</evidence>
<dbReference type="FunFam" id="3.90.980.10:FF:000001">
    <property type="entry name" value="DNA primase"/>
    <property type="match status" value="1"/>
</dbReference>
<dbReference type="PANTHER" id="PTHR30313:SF2">
    <property type="entry name" value="DNA PRIMASE"/>
    <property type="match status" value="1"/>
</dbReference>
<dbReference type="InterPro" id="IPR037068">
    <property type="entry name" value="DNA_primase_core_N_sf"/>
</dbReference>
<feature type="zinc finger region" description="CHC2-type" evidence="12 14">
    <location>
        <begin position="41"/>
        <end position="65"/>
    </location>
</feature>
<keyword evidence="8 12" id="KW-0862">Zinc</keyword>
<evidence type="ECO:0000256" key="1">
    <source>
        <dbReference type="ARBA" id="ARBA00022478"/>
    </source>
</evidence>
<dbReference type="SMART" id="SM00400">
    <property type="entry name" value="ZnF_CHCC"/>
    <property type="match status" value="1"/>
</dbReference>
<keyword evidence="4 12" id="KW-0548">Nucleotidyltransferase</keyword>
<dbReference type="HAMAP" id="MF_00974">
    <property type="entry name" value="DNA_primase_DnaG"/>
    <property type="match status" value="1"/>
</dbReference>
<evidence type="ECO:0000313" key="16">
    <source>
        <dbReference type="EMBL" id="RTE07722.1"/>
    </source>
</evidence>
<evidence type="ECO:0000256" key="6">
    <source>
        <dbReference type="ARBA" id="ARBA00022723"/>
    </source>
</evidence>
<dbReference type="OrthoDB" id="9803773at2"/>
<keyword evidence="1 12" id="KW-0240">DNA-directed RNA polymerase</keyword>
<sequence>MRYGRIPEEVIEAVLTRHDIVDVVGRHVHLTKQGHYMKGLCPFHSEKSPSFTVTPEKQIYNCFGCQAGGNVIRFIMEIEGLSYPEAIRKLAEEADIPITWEGASEEQNEQQQEKATLLKAYEFAAKFYHYIVGNTEQGRAAKGYLTARGISDKLIDTFQIGYAPAMWDTLVQQLEKRGFDLALMERGGLISAKHDGQGYVDKFRERIMFPICDSAGKVIAFAGRAMGDAQPKYLNSPESILFNKSRTLYNMHLARPNMRKMQQAIIFEGYVDLIKAWEAGVTNGVATMGTALTKEHASILNRNADQIVVCYDGDHAGQAAAYKSIPLLEEAGSRVTVAMLPDGKDPDEYIGQFGFDRFVREVIGASVPSMKYKLLYIRKNFKLHEDGDRIRYLQSAVKLISTLPSPMEREHYLKQLASEFPDSSYEAMKLDLHEILLQSEKNKPDGDNKPILWNNVMNNGRGAERTRSNKSPTLLPAYHNAERLILAVMMHDREVCAHVEKELGDQFNVEAHAVLAAYLYAYYAQYAEPDASRYIAMLQDEQLESLASSIVMMGAGHGMNEQVIDDYIRQIRKVPMQEEVARKKEERVRAEREGDHLKAAQIAIEIIALEQQLKSS</sequence>
<dbReference type="Gene3D" id="3.90.980.10">
    <property type="entry name" value="DNA primase, catalytic core, N-terminal domain"/>
    <property type="match status" value="1"/>
</dbReference>
<evidence type="ECO:0000256" key="9">
    <source>
        <dbReference type="ARBA" id="ARBA00022842"/>
    </source>
</evidence>
<comment type="function">
    <text evidence="12 13">RNA polymerase that catalyzes the synthesis of short RNA molecules used as primers for DNA polymerase during DNA replication.</text>
</comment>
<dbReference type="InterPro" id="IPR019475">
    <property type="entry name" value="DNA_primase_DnaB-bd"/>
</dbReference>
<evidence type="ECO:0000256" key="5">
    <source>
        <dbReference type="ARBA" id="ARBA00022705"/>
    </source>
</evidence>
<dbReference type="InterPro" id="IPR013264">
    <property type="entry name" value="DNAG_N"/>
</dbReference>
<dbReference type="EC" id="2.7.7.101" evidence="12"/>
<comment type="caution">
    <text evidence="16">The sequence shown here is derived from an EMBL/GenBank/DDBJ whole genome shotgun (WGS) entry which is preliminary data.</text>
</comment>
<evidence type="ECO:0000256" key="13">
    <source>
        <dbReference type="PIRNR" id="PIRNR002811"/>
    </source>
</evidence>
<dbReference type="GO" id="GO:0003677">
    <property type="term" value="F:DNA binding"/>
    <property type="evidence" value="ECO:0007669"/>
    <property type="project" value="UniProtKB-KW"/>
</dbReference>
<proteinExistence type="inferred from homology"/>
<evidence type="ECO:0000256" key="3">
    <source>
        <dbReference type="ARBA" id="ARBA00022679"/>
    </source>
</evidence>
<dbReference type="FunFam" id="3.90.580.10:FF:000001">
    <property type="entry name" value="DNA primase"/>
    <property type="match status" value="1"/>
</dbReference>